<evidence type="ECO:0000313" key="2">
    <source>
        <dbReference type="Proteomes" id="UP000005167"/>
    </source>
</evidence>
<name>G2FGG4_9GAMM</name>
<comment type="caution">
    <text evidence="1">The sequence shown here is derived from an EMBL/GenBank/DDBJ whole genome shotgun (WGS) entry which is preliminary data.</text>
</comment>
<accession>G2FGG4</accession>
<sequence length="38" mass="4152">MKSIDQTVLIIVGTASGSGFSRTIRFFGLIRKFSSSSR</sequence>
<evidence type="ECO:0000313" key="1">
    <source>
        <dbReference type="EMBL" id="EGW54075.1"/>
    </source>
</evidence>
<organism evidence="1 2">
    <name type="scientific">endosymbiont of Tevnia jerichonana</name>
    <name type="common">vent Tica</name>
    <dbReference type="NCBI Taxonomy" id="1049564"/>
    <lineage>
        <taxon>Bacteria</taxon>
        <taxon>Pseudomonadati</taxon>
        <taxon>Pseudomonadota</taxon>
        <taxon>Gammaproteobacteria</taxon>
        <taxon>sulfur-oxidizing symbionts</taxon>
    </lineage>
</organism>
<dbReference type="Proteomes" id="UP000005167">
    <property type="component" value="Unassembled WGS sequence"/>
</dbReference>
<dbReference type="EMBL" id="AFZB01000017">
    <property type="protein sequence ID" value="EGW54075.1"/>
    <property type="molecule type" value="Genomic_DNA"/>
</dbReference>
<proteinExistence type="predicted"/>
<gene>
    <name evidence="1" type="ORF">TevJSym_aq00230</name>
</gene>
<keyword evidence="2" id="KW-1185">Reference proteome</keyword>
<reference evidence="1 2" key="1">
    <citation type="journal article" date="2011" name="ISME J.">
        <title>The endosymbionts of the deep-sea tubeworms Riftia pachyptila and Tevnia jerichonana share an identical physiology as revealed by proteogenomic analyses.</title>
        <authorList>
            <person name="Gardebrecht A."/>
            <person name="Markert S."/>
            <person name="Felbeck H."/>
            <person name="Thuermer A."/>
            <person name="Albrecht D."/>
            <person name="Wollherr A."/>
            <person name="Kabisch J."/>
            <person name="Lehmann R."/>
            <person name="Daniel R."/>
            <person name="Liesegang H."/>
            <person name="Hecker M."/>
            <person name="Sievert S.M."/>
            <person name="Schweder T."/>
        </authorList>
    </citation>
    <scope>NUCLEOTIDE SEQUENCE [LARGE SCALE GENOMIC DNA]</scope>
</reference>
<dbReference type="AlphaFoldDB" id="G2FGG4"/>
<protein>
    <submittedName>
        <fullName evidence="1">Uncharacterized protein</fullName>
    </submittedName>
</protein>